<sequence length="128" mass="14808">MDTETQKIYDQLTPEQKVAANLIQSNMISAFDNFDWAAHMAEEVKRQAEAIQRAIWVVETKIADYNRSVEISAVIKDSHGHRSWGWHDEGETKYVVLRTETTYQKVAVIESVIRLAEDEARKICRIKN</sequence>
<name>A0A0A0Q0Q5_9CAUD</name>
<proteinExistence type="predicted"/>
<reference evidence="1 2" key="1">
    <citation type="journal article" date="2015" name="Plant Pathol. J.">
        <title>Isolation and Genomic Characterization of the T4-Like Bacteriophage PM2 Infecting Pectobacterium carotovorum subsp. carotovorum.</title>
        <authorList>
            <person name="Lim J.A."/>
            <person name="Lee D.H."/>
            <person name="Heu S."/>
        </authorList>
    </citation>
    <scope>NUCLEOTIDE SEQUENCE [LARGE SCALE GENOMIC DNA]</scope>
</reference>
<accession>A0A0A0Q0Q5</accession>
<evidence type="ECO:0000313" key="2">
    <source>
        <dbReference type="Proteomes" id="UP000030739"/>
    </source>
</evidence>
<evidence type="ECO:0000313" key="1">
    <source>
        <dbReference type="EMBL" id="AHY25113.1"/>
    </source>
</evidence>
<keyword evidence="2" id="KW-1185">Reference proteome</keyword>
<dbReference type="GeneID" id="26638044"/>
<dbReference type="RefSeq" id="YP_009211572.1">
    <property type="nucleotide sequence ID" value="NC_028940.1"/>
</dbReference>
<dbReference type="EMBL" id="KF835987">
    <property type="protein sequence ID" value="AHY25113.1"/>
    <property type="molecule type" value="Genomic_DNA"/>
</dbReference>
<organism evidence="1 2">
    <name type="scientific">Pectobacterium bacteriophage PM2</name>
    <dbReference type="NCBI Taxonomy" id="1429794"/>
    <lineage>
        <taxon>Viruses</taxon>
        <taxon>Duplodnaviria</taxon>
        <taxon>Heunggongvirae</taxon>
        <taxon>Uroviricota</taxon>
        <taxon>Caudoviricetes</taxon>
        <taxon>Pantevenvirales</taxon>
        <taxon>Straboviridae</taxon>
        <taxon>Tevenvirinae</taxon>
        <taxon>Mosugukvirus</taxon>
        <taxon>Mosugukvirus pm2</taxon>
    </lineage>
</organism>
<dbReference type="KEGG" id="vg:26638044"/>
<dbReference type="Proteomes" id="UP000030739">
    <property type="component" value="Segment"/>
</dbReference>
<dbReference type="OrthoDB" id="20805at10239"/>
<gene>
    <name evidence="1" type="ORF">PM2_151</name>
</gene>
<protein>
    <submittedName>
        <fullName evidence="1">Uncharacterized protein</fullName>
    </submittedName>
</protein>